<evidence type="ECO:0000256" key="1">
    <source>
        <dbReference type="SAM" id="Phobius"/>
    </source>
</evidence>
<dbReference type="AlphaFoldDB" id="A0A927CD60"/>
<sequence>MEVKQIIRILGVVALLGGIARICMAPSAYIWGADSMPELVSGFVACVLMGIGIIGVYLYQAPRSGLLGLISVLLLSVSSSLTAALVWNNMLGLLPEDHNYISMLLPINSILTLIGQIVFSLTAIRARVYPIWSLILFIVYPGIYFIPAVSDLGSVAWGLCYVVFALYILQVRARRA</sequence>
<feature type="transmembrane region" description="Helical" evidence="1">
    <location>
        <begin position="100"/>
        <end position="121"/>
    </location>
</feature>
<comment type="caution">
    <text evidence="2">The sequence shown here is derived from an EMBL/GenBank/DDBJ whole genome shotgun (WGS) entry which is preliminary data.</text>
</comment>
<keyword evidence="1" id="KW-1133">Transmembrane helix</keyword>
<feature type="transmembrane region" description="Helical" evidence="1">
    <location>
        <begin position="128"/>
        <end position="146"/>
    </location>
</feature>
<organism evidence="2 3">
    <name type="scientific">Paenibacillus oceani</name>
    <dbReference type="NCBI Taxonomy" id="2772510"/>
    <lineage>
        <taxon>Bacteria</taxon>
        <taxon>Bacillati</taxon>
        <taxon>Bacillota</taxon>
        <taxon>Bacilli</taxon>
        <taxon>Bacillales</taxon>
        <taxon>Paenibacillaceae</taxon>
        <taxon>Paenibacillus</taxon>
    </lineage>
</organism>
<gene>
    <name evidence="2" type="ORF">IDH45_28290</name>
</gene>
<feature type="transmembrane region" description="Helical" evidence="1">
    <location>
        <begin position="66"/>
        <end position="88"/>
    </location>
</feature>
<evidence type="ECO:0000313" key="2">
    <source>
        <dbReference type="EMBL" id="MBD2865889.1"/>
    </source>
</evidence>
<reference evidence="2" key="1">
    <citation type="submission" date="2020-09" db="EMBL/GenBank/DDBJ databases">
        <title>A novel bacterium of genus Paenibacillus, isolated from South China Sea.</title>
        <authorList>
            <person name="Huang H."/>
            <person name="Mo K."/>
            <person name="Hu Y."/>
        </authorList>
    </citation>
    <scope>NUCLEOTIDE SEQUENCE</scope>
    <source>
        <strain evidence="2">IB182363</strain>
    </source>
</reference>
<dbReference type="EMBL" id="JACXJA010000049">
    <property type="protein sequence ID" value="MBD2865889.1"/>
    <property type="molecule type" value="Genomic_DNA"/>
</dbReference>
<protein>
    <submittedName>
        <fullName evidence="2">Uncharacterized protein</fullName>
    </submittedName>
</protein>
<feature type="transmembrane region" description="Helical" evidence="1">
    <location>
        <begin position="12"/>
        <end position="33"/>
    </location>
</feature>
<feature type="transmembrane region" description="Helical" evidence="1">
    <location>
        <begin position="152"/>
        <end position="169"/>
    </location>
</feature>
<dbReference type="RefSeq" id="WP_190931512.1">
    <property type="nucleotide sequence ID" value="NZ_JACXJA010000049.1"/>
</dbReference>
<dbReference type="Proteomes" id="UP000639396">
    <property type="component" value="Unassembled WGS sequence"/>
</dbReference>
<keyword evidence="1" id="KW-0472">Membrane</keyword>
<keyword evidence="3" id="KW-1185">Reference proteome</keyword>
<proteinExistence type="predicted"/>
<keyword evidence="1" id="KW-0812">Transmembrane</keyword>
<name>A0A927CD60_9BACL</name>
<evidence type="ECO:0000313" key="3">
    <source>
        <dbReference type="Proteomes" id="UP000639396"/>
    </source>
</evidence>
<accession>A0A927CD60</accession>
<feature type="transmembrane region" description="Helical" evidence="1">
    <location>
        <begin position="39"/>
        <end position="59"/>
    </location>
</feature>